<dbReference type="SUPFAM" id="SSF48452">
    <property type="entry name" value="TPR-like"/>
    <property type="match status" value="1"/>
</dbReference>
<dbReference type="KEGG" id="dtl:H8F01_12235"/>
<reference evidence="1 2" key="1">
    <citation type="submission" date="2020-08" db="EMBL/GenBank/DDBJ databases">
        <title>Dyella sp. G9 isolated from forest soil.</title>
        <authorList>
            <person name="Fu J."/>
            <person name="Qiu L."/>
        </authorList>
    </citation>
    <scope>NUCLEOTIDE SEQUENCE [LARGE SCALE GENOMIC DNA]</scope>
    <source>
        <strain evidence="1 2">G9</strain>
    </source>
</reference>
<evidence type="ECO:0000313" key="1">
    <source>
        <dbReference type="EMBL" id="QNJ99908.1"/>
    </source>
</evidence>
<protein>
    <submittedName>
        <fullName evidence="1">DUF924 domain-containing protein</fullName>
    </submittedName>
</protein>
<evidence type="ECO:0000313" key="2">
    <source>
        <dbReference type="Proteomes" id="UP000515873"/>
    </source>
</evidence>
<name>A0A7G8PZF1_9GAMM</name>
<gene>
    <name evidence="1" type="ORF">H8F01_12235</name>
</gene>
<dbReference type="Gene3D" id="1.20.58.320">
    <property type="entry name" value="TPR-like"/>
    <property type="match status" value="1"/>
</dbReference>
<proteinExistence type="predicted"/>
<dbReference type="Pfam" id="PF06041">
    <property type="entry name" value="DUF924"/>
    <property type="match status" value="1"/>
</dbReference>
<dbReference type="Gene3D" id="1.25.40.10">
    <property type="entry name" value="Tetratricopeptide repeat domain"/>
    <property type="match status" value="1"/>
</dbReference>
<keyword evidence="2" id="KW-1185">Reference proteome</keyword>
<dbReference type="RefSeq" id="WP_187055398.1">
    <property type="nucleotide sequence ID" value="NZ_CP060412.1"/>
</dbReference>
<dbReference type="AlphaFoldDB" id="A0A7G8PZF1"/>
<dbReference type="InterPro" id="IPR011990">
    <property type="entry name" value="TPR-like_helical_dom_sf"/>
</dbReference>
<dbReference type="InterPro" id="IPR010323">
    <property type="entry name" value="DUF924"/>
</dbReference>
<sequence length="191" mass="21638">MISTPADVLDFWFEPATEAHWFARSHAFDDAVRERFGATLEAARRGDLDAWANTPEGWLALLIVRDQFSRNVYRNDHRAWSTDAGTQAIALAGIARGYDQALSPLQRLFAYLPLEHAEDLALQQHCVSLFERLAAEQPEAARARFKDFLDYARQHHDVIKRFGRFPHRNAVLGRADTPAEQAYLSTPGTGF</sequence>
<dbReference type="EMBL" id="CP060412">
    <property type="protein sequence ID" value="QNJ99908.1"/>
    <property type="molecule type" value="Genomic_DNA"/>
</dbReference>
<dbReference type="Proteomes" id="UP000515873">
    <property type="component" value="Chromosome"/>
</dbReference>
<organism evidence="1 2">
    <name type="scientific">Dyella telluris</name>
    <dbReference type="NCBI Taxonomy" id="2763498"/>
    <lineage>
        <taxon>Bacteria</taxon>
        <taxon>Pseudomonadati</taxon>
        <taxon>Pseudomonadota</taxon>
        <taxon>Gammaproteobacteria</taxon>
        <taxon>Lysobacterales</taxon>
        <taxon>Rhodanobacteraceae</taxon>
        <taxon>Dyella</taxon>
    </lineage>
</organism>
<accession>A0A7G8PZF1</accession>